<reference evidence="2" key="2">
    <citation type="submission" date="2021-01" db="EMBL/GenBank/DDBJ databases">
        <authorList>
            <person name="Schikora-Tamarit M.A."/>
        </authorList>
    </citation>
    <scope>NUCLEOTIDE SEQUENCE</scope>
    <source>
        <strain evidence="2">CBS2887</strain>
    </source>
</reference>
<dbReference type="Proteomes" id="UP000774326">
    <property type="component" value="Unassembled WGS sequence"/>
</dbReference>
<proteinExistence type="predicted"/>
<dbReference type="AlphaFoldDB" id="A0A9P8Q2K2"/>
<protein>
    <submittedName>
        <fullName evidence="2">Uncharacterized protein</fullName>
    </submittedName>
</protein>
<keyword evidence="3" id="KW-1185">Reference proteome</keyword>
<sequence length="127" mass="14409">MVVDQLFLRDSDWYPSGQSPEARMKALAAIESLDFCVFIGVLMSRYLYWSFWDNSCKKNDAKEESFVETKAPSPSMLLLTCVWILELVNSVSTEVREEQAKSENNGGYLPEARTLDSFVGSEARCFS</sequence>
<reference evidence="2" key="1">
    <citation type="journal article" date="2021" name="Open Biol.">
        <title>Shared evolutionary footprints suggest mitochondrial oxidative damage underlies multiple complex I losses in fungi.</title>
        <authorList>
            <person name="Schikora-Tamarit M.A."/>
            <person name="Marcet-Houben M."/>
            <person name="Nosek J."/>
            <person name="Gabaldon T."/>
        </authorList>
    </citation>
    <scope>NUCLEOTIDE SEQUENCE</scope>
    <source>
        <strain evidence="2">CBS2887</strain>
    </source>
</reference>
<dbReference type="EMBL" id="JAEUBG010003278">
    <property type="protein sequence ID" value="KAH3683027.1"/>
    <property type="molecule type" value="Genomic_DNA"/>
</dbReference>
<keyword evidence="1" id="KW-1133">Transmembrane helix</keyword>
<evidence type="ECO:0000313" key="2">
    <source>
        <dbReference type="EMBL" id="KAH3683027.1"/>
    </source>
</evidence>
<keyword evidence="1" id="KW-0812">Transmembrane</keyword>
<feature type="transmembrane region" description="Helical" evidence="1">
    <location>
        <begin position="26"/>
        <end position="48"/>
    </location>
</feature>
<gene>
    <name evidence="2" type="ORF">WICPIJ_005996</name>
</gene>
<comment type="caution">
    <text evidence="2">The sequence shown here is derived from an EMBL/GenBank/DDBJ whole genome shotgun (WGS) entry which is preliminary data.</text>
</comment>
<name>A0A9P8Q2K2_WICPI</name>
<evidence type="ECO:0000256" key="1">
    <source>
        <dbReference type="SAM" id="Phobius"/>
    </source>
</evidence>
<accession>A0A9P8Q2K2</accession>
<keyword evidence="1" id="KW-0472">Membrane</keyword>
<evidence type="ECO:0000313" key="3">
    <source>
        <dbReference type="Proteomes" id="UP000774326"/>
    </source>
</evidence>
<organism evidence="2 3">
    <name type="scientific">Wickerhamomyces pijperi</name>
    <name type="common">Yeast</name>
    <name type="synonym">Pichia pijperi</name>
    <dbReference type="NCBI Taxonomy" id="599730"/>
    <lineage>
        <taxon>Eukaryota</taxon>
        <taxon>Fungi</taxon>
        <taxon>Dikarya</taxon>
        <taxon>Ascomycota</taxon>
        <taxon>Saccharomycotina</taxon>
        <taxon>Saccharomycetes</taxon>
        <taxon>Phaffomycetales</taxon>
        <taxon>Wickerhamomycetaceae</taxon>
        <taxon>Wickerhamomyces</taxon>
    </lineage>
</organism>